<keyword evidence="9" id="KW-0347">Helicase</keyword>
<dbReference type="InterPro" id="IPR006164">
    <property type="entry name" value="DNA_bd_Ku70/Ku80"/>
</dbReference>
<evidence type="ECO:0000256" key="11">
    <source>
        <dbReference type="ARBA" id="ARBA00022895"/>
    </source>
</evidence>
<dbReference type="InterPro" id="IPR024193">
    <property type="entry name" value="Ku80"/>
</dbReference>
<dbReference type="Gene3D" id="3.40.50.410">
    <property type="entry name" value="von Willebrand factor, type A domain"/>
    <property type="match status" value="1"/>
</dbReference>
<keyword evidence="15" id="KW-0539">Nucleus</keyword>
<keyword evidence="19" id="KW-1185">Reference proteome</keyword>
<dbReference type="GO" id="GO:0042162">
    <property type="term" value="F:telomeric DNA binding"/>
    <property type="evidence" value="ECO:0007669"/>
    <property type="project" value="InterPro"/>
</dbReference>
<dbReference type="STRING" id="1754190.A0A1Y2EPI7"/>
<dbReference type="SUPFAM" id="SSF100939">
    <property type="entry name" value="SPOC domain-like"/>
    <property type="match status" value="1"/>
</dbReference>
<dbReference type="SUPFAM" id="SSF53300">
    <property type="entry name" value="vWA-like"/>
    <property type="match status" value="1"/>
</dbReference>
<evidence type="ECO:0000256" key="5">
    <source>
        <dbReference type="ARBA" id="ARBA00022454"/>
    </source>
</evidence>
<dbReference type="SMART" id="SM00559">
    <property type="entry name" value="Ku78"/>
    <property type="match status" value="1"/>
</dbReference>
<dbReference type="InterPro" id="IPR014893">
    <property type="entry name" value="Ku_PK_bind"/>
</dbReference>
<keyword evidence="8" id="KW-0378">Hydrolase</keyword>
<evidence type="ECO:0000256" key="12">
    <source>
        <dbReference type="ARBA" id="ARBA00023125"/>
    </source>
</evidence>
<keyword evidence="6" id="KW-0547">Nucleotide-binding</keyword>
<comment type="caution">
    <text evidence="18">The sequence shown here is derived from an EMBL/GenBank/DDBJ whole genome shotgun (WGS) entry which is preliminary data.</text>
</comment>
<dbReference type="EMBL" id="MCOG01000035">
    <property type="protein sequence ID" value="ORY73184.1"/>
    <property type="molecule type" value="Genomic_DNA"/>
</dbReference>
<comment type="subcellular location">
    <subcellularLocation>
        <location evidence="2">Chromosome</location>
        <location evidence="2">Telomere</location>
    </subcellularLocation>
    <subcellularLocation>
        <location evidence="1">Nucleus</location>
    </subcellularLocation>
</comment>
<proteinExistence type="inferred from homology"/>
<keyword evidence="7" id="KW-0227">DNA damage</keyword>
<dbReference type="AlphaFoldDB" id="A0A1Y2EPI7"/>
<evidence type="ECO:0000313" key="19">
    <source>
        <dbReference type="Proteomes" id="UP000193920"/>
    </source>
</evidence>
<evidence type="ECO:0000256" key="6">
    <source>
        <dbReference type="ARBA" id="ARBA00022741"/>
    </source>
</evidence>
<evidence type="ECO:0000256" key="9">
    <source>
        <dbReference type="ARBA" id="ARBA00022806"/>
    </source>
</evidence>
<evidence type="ECO:0000256" key="4">
    <source>
        <dbReference type="ARBA" id="ARBA00021792"/>
    </source>
</evidence>
<protein>
    <recommendedName>
        <fullName evidence="4">ATP-dependent DNA helicase II subunit 2</fullName>
    </recommendedName>
    <alternativeName>
        <fullName evidence="16">ATP-dependent DNA helicase II subunit Ku80</fullName>
    </alternativeName>
</protein>
<evidence type="ECO:0000256" key="15">
    <source>
        <dbReference type="ARBA" id="ARBA00023242"/>
    </source>
</evidence>
<dbReference type="GO" id="GO:0003684">
    <property type="term" value="F:damaged DNA binding"/>
    <property type="evidence" value="ECO:0007669"/>
    <property type="project" value="InterPro"/>
</dbReference>
<evidence type="ECO:0000256" key="2">
    <source>
        <dbReference type="ARBA" id="ARBA00004574"/>
    </source>
</evidence>
<dbReference type="GO" id="GO:0000781">
    <property type="term" value="C:chromosome, telomeric region"/>
    <property type="evidence" value="ECO:0007669"/>
    <property type="project" value="UniProtKB-SubCell"/>
</dbReference>
<dbReference type="Pfam" id="PF02735">
    <property type="entry name" value="Ku"/>
    <property type="match status" value="1"/>
</dbReference>
<keyword evidence="14" id="KW-0234">DNA repair</keyword>
<evidence type="ECO:0000259" key="17">
    <source>
        <dbReference type="PROSITE" id="PS50234"/>
    </source>
</evidence>
<evidence type="ECO:0000256" key="16">
    <source>
        <dbReference type="ARBA" id="ARBA00031847"/>
    </source>
</evidence>
<reference evidence="18 19" key="1">
    <citation type="submission" date="2016-08" db="EMBL/GenBank/DDBJ databases">
        <title>A Parts List for Fungal Cellulosomes Revealed by Comparative Genomics.</title>
        <authorList>
            <consortium name="DOE Joint Genome Institute"/>
            <person name="Haitjema C.H."/>
            <person name="Gilmore S.P."/>
            <person name="Henske J.K."/>
            <person name="Solomon K.V."/>
            <person name="De Groot R."/>
            <person name="Kuo A."/>
            <person name="Mondo S.J."/>
            <person name="Salamov A.A."/>
            <person name="Labutti K."/>
            <person name="Zhao Z."/>
            <person name="Chiniquy J."/>
            <person name="Barry K."/>
            <person name="Brewer H.M."/>
            <person name="Purvine S.O."/>
            <person name="Wright A.T."/>
            <person name="Boxma B."/>
            <person name="Van Alen T."/>
            <person name="Hackstein J.H."/>
            <person name="Baker S.E."/>
            <person name="Grigoriev I.V."/>
            <person name="O'Malley M.A."/>
        </authorList>
    </citation>
    <scope>NUCLEOTIDE SEQUENCE [LARGE SCALE GENOMIC DNA]</scope>
    <source>
        <strain evidence="18 19">G1</strain>
    </source>
</reference>
<dbReference type="GO" id="GO:0006310">
    <property type="term" value="P:DNA recombination"/>
    <property type="evidence" value="ECO:0007669"/>
    <property type="project" value="UniProtKB-KW"/>
</dbReference>
<dbReference type="GO" id="GO:0043564">
    <property type="term" value="C:Ku70:Ku80 complex"/>
    <property type="evidence" value="ECO:0007669"/>
    <property type="project" value="InterPro"/>
</dbReference>
<dbReference type="SUPFAM" id="SSF101420">
    <property type="entry name" value="C-terminal domain of Ku80"/>
    <property type="match status" value="1"/>
</dbReference>
<dbReference type="Pfam" id="PF03730">
    <property type="entry name" value="Ku_C"/>
    <property type="match status" value="1"/>
</dbReference>
<evidence type="ECO:0000256" key="7">
    <source>
        <dbReference type="ARBA" id="ARBA00022763"/>
    </source>
</evidence>
<dbReference type="Proteomes" id="UP000193920">
    <property type="component" value="Unassembled WGS sequence"/>
</dbReference>
<gene>
    <name evidence="18" type="ORF">LY90DRAFT_699725</name>
</gene>
<name>A0A1Y2EPI7_9FUNG</name>
<dbReference type="CDD" id="cd00873">
    <property type="entry name" value="KU80"/>
    <property type="match status" value="1"/>
</dbReference>
<sequence length="720" mass="82207">MANKEATIYIIDINPPMWVKNETTKLSGYDYAKKIISELLHIKLISGRKMDKVGIILIGTEESDNSLADGESYLNISVKYQISQSSLEMLNTIMNEVKNENTYGDLLDSIVIASDMINSHCKNLKYKKTIYLITDGNSKIVNDDEGQNTSIANFIRDKDIQLNIIVVDYGGDEENPNLDNISDIKRSNEEFFRNFAEMASGEVWSVNEALEILNEFRTKDVKATTLLRGPLTLGIPPNAIEMSCWVYTKTKELTLPSAKKYSAVSEAAAGDIEEKTFAVDMERVYSIKMNTKDGEKDVEVAQENLVKGYRYGKSIVPFSSIDEEQLALQNEKGLTILYFFPKEKLRREWLMSNVLKIVSEPLNKPSEECFSALVQSMAMNNLVALIKLVRIKNAQPRIGVAIPIIKANYDCMYWCQVISTEEVSNKFEELINSMDLTADEDNELFAPKSVYNLSYQYLYQCIRHRAVNPNDPLPEKEDRLLNMISPNSEIVNKSKKIASELKEMFKIEKVDNNDKNKKGFGEVVDNEIKNLINDIKNPESTVKFKTEEEINNMHMENIIETSVKDIGSMNPVEDFKAMVNQQDATILDKALHKMTAMILNLIRNAISNQSYEKILNCIKVLRETCIKEDEGNFFNDFMKDLKKNLTIPDVDEKIYIHRDFWQVMIDNEMNLIKSEEGKEGVTEEEYAKFLEIPSKAVENSIKESQAENTGDIDDLFDMLE</sequence>
<dbReference type="PANTHER" id="PTHR12604:SF4">
    <property type="entry name" value="X-RAY REPAIR CROSS-COMPLEMENTING PROTEIN 5"/>
    <property type="match status" value="1"/>
</dbReference>
<evidence type="ECO:0000256" key="1">
    <source>
        <dbReference type="ARBA" id="ARBA00004123"/>
    </source>
</evidence>
<dbReference type="OrthoDB" id="30826at2759"/>
<dbReference type="Gene3D" id="2.40.290.10">
    <property type="match status" value="1"/>
</dbReference>
<accession>A0A1Y2EPI7</accession>
<dbReference type="InterPro" id="IPR036494">
    <property type="entry name" value="Ku_C_sf"/>
</dbReference>
<dbReference type="GO" id="GO:0003678">
    <property type="term" value="F:DNA helicase activity"/>
    <property type="evidence" value="ECO:0007669"/>
    <property type="project" value="InterPro"/>
</dbReference>
<keyword evidence="13" id="KW-0233">DNA recombination</keyword>
<dbReference type="GO" id="GO:0000723">
    <property type="term" value="P:telomere maintenance"/>
    <property type="evidence" value="ECO:0007669"/>
    <property type="project" value="InterPro"/>
</dbReference>
<dbReference type="InterPro" id="IPR036465">
    <property type="entry name" value="vWFA_dom_sf"/>
</dbReference>
<keyword evidence="11" id="KW-0779">Telomere</keyword>
<evidence type="ECO:0000256" key="14">
    <source>
        <dbReference type="ARBA" id="ARBA00023204"/>
    </source>
</evidence>
<keyword evidence="5" id="KW-0158">Chromosome</keyword>
<keyword evidence="10" id="KW-0067">ATP-binding</keyword>
<dbReference type="GO" id="GO:0005524">
    <property type="term" value="F:ATP binding"/>
    <property type="evidence" value="ECO:0007669"/>
    <property type="project" value="UniProtKB-KW"/>
</dbReference>
<keyword evidence="12" id="KW-0238">DNA-binding</keyword>
<feature type="domain" description="VWFA" evidence="17">
    <location>
        <begin position="6"/>
        <end position="221"/>
    </location>
</feature>
<evidence type="ECO:0000313" key="18">
    <source>
        <dbReference type="EMBL" id="ORY73184.1"/>
    </source>
</evidence>
<evidence type="ECO:0000256" key="8">
    <source>
        <dbReference type="ARBA" id="ARBA00022801"/>
    </source>
</evidence>
<evidence type="ECO:0000256" key="13">
    <source>
        <dbReference type="ARBA" id="ARBA00023172"/>
    </source>
</evidence>
<evidence type="ECO:0000256" key="3">
    <source>
        <dbReference type="ARBA" id="ARBA00007726"/>
    </source>
</evidence>
<comment type="similarity">
    <text evidence="3">Belongs to the ku80 family.</text>
</comment>
<dbReference type="InterPro" id="IPR016194">
    <property type="entry name" value="SPOC-like_C_dom_sf"/>
</dbReference>
<dbReference type="Pfam" id="PF08785">
    <property type="entry name" value="Ku_PK_bind"/>
    <property type="match status" value="1"/>
</dbReference>
<dbReference type="GO" id="GO:0006303">
    <property type="term" value="P:double-strand break repair via nonhomologous end joining"/>
    <property type="evidence" value="ECO:0007669"/>
    <property type="project" value="InterPro"/>
</dbReference>
<dbReference type="InterPro" id="IPR005160">
    <property type="entry name" value="Ku_C"/>
</dbReference>
<dbReference type="PANTHER" id="PTHR12604">
    <property type="entry name" value="KU AUTOANTIGEN DNA HELICASE"/>
    <property type="match status" value="1"/>
</dbReference>
<dbReference type="GO" id="GO:0016787">
    <property type="term" value="F:hydrolase activity"/>
    <property type="evidence" value="ECO:0007669"/>
    <property type="project" value="UniProtKB-KW"/>
</dbReference>
<dbReference type="InterPro" id="IPR002035">
    <property type="entry name" value="VWF_A"/>
</dbReference>
<dbReference type="FunFam" id="1.10.1600.10:FF:000002">
    <property type="entry name" value="X-ray repair cross-complementing protein 5"/>
    <property type="match status" value="1"/>
</dbReference>
<dbReference type="Gene3D" id="1.25.40.240">
    <property type="entry name" value="Ku, C-terminal domain"/>
    <property type="match status" value="1"/>
</dbReference>
<dbReference type="PROSITE" id="PS50234">
    <property type="entry name" value="VWFA"/>
    <property type="match status" value="1"/>
</dbReference>
<evidence type="ECO:0000256" key="10">
    <source>
        <dbReference type="ARBA" id="ARBA00022840"/>
    </source>
</evidence>
<dbReference type="GO" id="GO:0003690">
    <property type="term" value="F:double-stranded DNA binding"/>
    <property type="evidence" value="ECO:0007669"/>
    <property type="project" value="TreeGrafter"/>
</dbReference>
<organism evidence="18 19">
    <name type="scientific">Neocallimastix californiae</name>
    <dbReference type="NCBI Taxonomy" id="1754190"/>
    <lineage>
        <taxon>Eukaryota</taxon>
        <taxon>Fungi</taxon>
        <taxon>Fungi incertae sedis</taxon>
        <taxon>Chytridiomycota</taxon>
        <taxon>Chytridiomycota incertae sedis</taxon>
        <taxon>Neocallimastigomycetes</taxon>
        <taxon>Neocallimastigales</taxon>
        <taxon>Neocallimastigaceae</taxon>
        <taxon>Neocallimastix</taxon>
    </lineage>
</organism>